<evidence type="ECO:0000313" key="2">
    <source>
        <dbReference type="EMBL" id="HIV61582.1"/>
    </source>
</evidence>
<dbReference type="InterPro" id="IPR024300">
    <property type="entry name" value="SipL_SPOCS_dom"/>
</dbReference>
<sequence length="496" mass="55785">MELIRNSIACYDIILDKVSTYEESTDAIVPDTYPDIARIAYADGIINMKEESVQNDRILVSGTVNTTVLYQPEGETGLRRLDVPVSFAYIEEVRGCNSESKCFVRCTVTAVKAHAVNSRKMSVTVKLCFEVTAYQQSELCHTQSIQPADEQLEVLYQTEDINLLKKVRNCEFTILDDLDWKHSEDLELLHTDCMLKQTEARSNNGRLLLRGEALMQMLMRDDTGAIEQVTKTVPFTQMLDIDGILEGEKIEVRLAVCSLDCILAPDDMLSVGIGVRGIVLTDEMYTVQTIRDLYERKHELGVQIKQLPVQTCKLGERFSADSSENMPIGMKVMQYLRGKAVCTGVQIESPEQARIKAEVDVLYLDEENSLFQTHRIIHFPVKLSNSDGISPSDIQIGLTLNPSGEDSINLYGAINGVYCGKKNKTIQDITAVNLGEKREKSMPDVTLVLRRVDEGEQIWDIARQYATTMKAIKSANNLPEDTKVLREQMLLIPLEQ</sequence>
<dbReference type="Pfam" id="PF01476">
    <property type="entry name" value="LysM"/>
    <property type="match status" value="1"/>
</dbReference>
<organism evidence="2 3">
    <name type="scientific">Candidatus Butyricicoccus avistercoris</name>
    <dbReference type="NCBI Taxonomy" id="2838518"/>
    <lineage>
        <taxon>Bacteria</taxon>
        <taxon>Bacillati</taxon>
        <taxon>Bacillota</taxon>
        <taxon>Clostridia</taxon>
        <taxon>Eubacteriales</taxon>
        <taxon>Butyricicoccaceae</taxon>
        <taxon>Butyricicoccus</taxon>
    </lineage>
</organism>
<dbReference type="InterPro" id="IPR018392">
    <property type="entry name" value="LysM"/>
</dbReference>
<proteinExistence type="predicted"/>
<dbReference type="Pfam" id="PF12673">
    <property type="entry name" value="SipL"/>
    <property type="match status" value="1"/>
</dbReference>
<dbReference type="InterPro" id="IPR036779">
    <property type="entry name" value="LysM_dom_sf"/>
</dbReference>
<reference evidence="2" key="2">
    <citation type="submission" date="2021-04" db="EMBL/GenBank/DDBJ databases">
        <authorList>
            <person name="Gilroy R."/>
        </authorList>
    </citation>
    <scope>NUCLEOTIDE SEQUENCE</scope>
    <source>
        <strain evidence="2">CHK193-4272</strain>
    </source>
</reference>
<dbReference type="EMBL" id="DXIE01000015">
    <property type="protein sequence ID" value="HIV61582.1"/>
    <property type="molecule type" value="Genomic_DNA"/>
</dbReference>
<protein>
    <submittedName>
        <fullName evidence="2">DUF3794 domain-containing protein</fullName>
    </submittedName>
</protein>
<dbReference type="SUPFAM" id="SSF54106">
    <property type="entry name" value="LysM domain"/>
    <property type="match status" value="1"/>
</dbReference>
<accession>A0A9D1PI70</accession>
<gene>
    <name evidence="2" type="ORF">H9746_01860</name>
</gene>
<reference evidence="2" key="1">
    <citation type="journal article" date="2021" name="PeerJ">
        <title>Extensive microbial diversity within the chicken gut microbiome revealed by metagenomics and culture.</title>
        <authorList>
            <person name="Gilroy R."/>
            <person name="Ravi A."/>
            <person name="Getino M."/>
            <person name="Pursley I."/>
            <person name="Horton D.L."/>
            <person name="Alikhan N.F."/>
            <person name="Baker D."/>
            <person name="Gharbi K."/>
            <person name="Hall N."/>
            <person name="Watson M."/>
            <person name="Adriaenssens E.M."/>
            <person name="Foster-Nyarko E."/>
            <person name="Jarju S."/>
            <person name="Secka A."/>
            <person name="Antonio M."/>
            <person name="Oren A."/>
            <person name="Chaudhuri R.R."/>
            <person name="La Ragione R."/>
            <person name="Hildebrand F."/>
            <person name="Pallen M.J."/>
        </authorList>
    </citation>
    <scope>NUCLEOTIDE SEQUENCE</scope>
    <source>
        <strain evidence="2">CHK193-4272</strain>
    </source>
</reference>
<evidence type="ECO:0000313" key="3">
    <source>
        <dbReference type="Proteomes" id="UP000886808"/>
    </source>
</evidence>
<evidence type="ECO:0000259" key="1">
    <source>
        <dbReference type="PROSITE" id="PS51782"/>
    </source>
</evidence>
<dbReference type="CDD" id="cd00118">
    <property type="entry name" value="LysM"/>
    <property type="match status" value="1"/>
</dbReference>
<dbReference type="AlphaFoldDB" id="A0A9D1PI70"/>
<comment type="caution">
    <text evidence="2">The sequence shown here is derived from an EMBL/GenBank/DDBJ whole genome shotgun (WGS) entry which is preliminary data.</text>
</comment>
<feature type="domain" description="LysM" evidence="1">
    <location>
        <begin position="448"/>
        <end position="492"/>
    </location>
</feature>
<name>A0A9D1PI70_9FIRM</name>
<dbReference type="PROSITE" id="PS51782">
    <property type="entry name" value="LYSM"/>
    <property type="match status" value="1"/>
</dbReference>
<dbReference type="Proteomes" id="UP000886808">
    <property type="component" value="Unassembled WGS sequence"/>
</dbReference>
<dbReference type="Gene3D" id="3.10.350.10">
    <property type="entry name" value="LysM domain"/>
    <property type="match status" value="1"/>
</dbReference>